<feature type="compositionally biased region" description="Low complexity" evidence="1">
    <location>
        <begin position="8"/>
        <end position="17"/>
    </location>
</feature>
<accession>A0A843UDF5</accession>
<dbReference type="Proteomes" id="UP000652761">
    <property type="component" value="Unassembled WGS sequence"/>
</dbReference>
<feature type="domain" description="Fructose-1-6-bisphosphatase class I N-terminal" evidence="2">
    <location>
        <begin position="311"/>
        <end position="392"/>
    </location>
</feature>
<dbReference type="OrthoDB" id="10256725at2759"/>
<dbReference type="Pfam" id="PF00316">
    <property type="entry name" value="FBPase"/>
    <property type="match status" value="1"/>
</dbReference>
<dbReference type="InterPro" id="IPR033391">
    <property type="entry name" value="FBPase_N"/>
</dbReference>
<dbReference type="InterPro" id="IPR023079">
    <property type="entry name" value="SBPase"/>
</dbReference>
<dbReference type="GO" id="GO:0005975">
    <property type="term" value="P:carbohydrate metabolic process"/>
    <property type="evidence" value="ECO:0007669"/>
    <property type="project" value="InterPro"/>
</dbReference>
<name>A0A843UDF5_COLES</name>
<proteinExistence type="predicted"/>
<gene>
    <name evidence="3" type="ORF">Taro_014044</name>
</gene>
<dbReference type="PRINTS" id="PR01958">
    <property type="entry name" value="S17BPHPHTASE"/>
</dbReference>
<keyword evidence="4" id="KW-1185">Reference proteome</keyword>
<protein>
    <recommendedName>
        <fullName evidence="2">Fructose-1-6-bisphosphatase class I N-terminal domain-containing protein</fullName>
    </recommendedName>
</protein>
<evidence type="ECO:0000259" key="2">
    <source>
        <dbReference type="Pfam" id="PF00316"/>
    </source>
</evidence>
<comment type="caution">
    <text evidence="3">The sequence shown here is derived from an EMBL/GenBank/DDBJ whole genome shotgun (WGS) entry which is preliminary data.</text>
</comment>
<organism evidence="3 4">
    <name type="scientific">Colocasia esculenta</name>
    <name type="common">Wild taro</name>
    <name type="synonym">Arum esculentum</name>
    <dbReference type="NCBI Taxonomy" id="4460"/>
    <lineage>
        <taxon>Eukaryota</taxon>
        <taxon>Viridiplantae</taxon>
        <taxon>Streptophyta</taxon>
        <taxon>Embryophyta</taxon>
        <taxon>Tracheophyta</taxon>
        <taxon>Spermatophyta</taxon>
        <taxon>Magnoliopsida</taxon>
        <taxon>Liliopsida</taxon>
        <taxon>Araceae</taxon>
        <taxon>Aroideae</taxon>
        <taxon>Colocasieae</taxon>
        <taxon>Colocasia</taxon>
    </lineage>
</organism>
<evidence type="ECO:0000313" key="4">
    <source>
        <dbReference type="Proteomes" id="UP000652761"/>
    </source>
</evidence>
<dbReference type="AlphaFoldDB" id="A0A843UDF5"/>
<feature type="region of interest" description="Disordered" evidence="1">
    <location>
        <begin position="1"/>
        <end position="26"/>
    </location>
</feature>
<dbReference type="SUPFAM" id="SSF56655">
    <property type="entry name" value="Carbohydrate phosphatase"/>
    <property type="match status" value="1"/>
</dbReference>
<dbReference type="EMBL" id="NMUH01000575">
    <property type="protein sequence ID" value="MQL81578.1"/>
    <property type="molecule type" value="Genomic_DNA"/>
</dbReference>
<dbReference type="Gene3D" id="3.30.540.10">
    <property type="entry name" value="Fructose-1,6-Bisphosphatase, subunit A, domain 1"/>
    <property type="match status" value="1"/>
</dbReference>
<reference evidence="3" key="1">
    <citation type="submission" date="2017-07" db="EMBL/GenBank/DDBJ databases">
        <title>Taro Niue Genome Assembly and Annotation.</title>
        <authorList>
            <person name="Atibalentja N."/>
            <person name="Keating K."/>
            <person name="Fields C.J."/>
        </authorList>
    </citation>
    <scope>NUCLEOTIDE SEQUENCE</scope>
    <source>
        <strain evidence="3">Niue_2</strain>
        <tissue evidence="3">Leaf</tissue>
    </source>
</reference>
<sequence>MFISISMRISTSSLQRTSSRRESGTLPLKKWSETTLGGLTLALPTTYSPVELVGSSMAPPMLTTCKFRQHRSRTSSSKQRTSSWFQHTTVSSQKVMRGRLALVCIRSVGSTQATAKNRWGLLCLPPTSTCLAPTILTSNSLYLAGSAMAAGTRVLLSAAATSSMKQSKPLLGPHRRAPPPASLLPKLLPMETGVASYAQSVLPRGISSRPAAALARSNGALCLKSSSLFGESLKVSSKASVRSAKAAGSSSSPLVTKCELGDSLFLQRTKFGFENLLAFVKRVGFWIRWQKSSDGLGSKLQEEFLTKATPDKGLIRLLVCMGESLRTISFKVRTASCGGTACVNSFGDEQLAVDLLANKLLFEALQYSHFCNYACSEEVPELQHMEGPGEGENLHRRLSPVDSLFSIVRKKEMGLLHVGVASDYIKT</sequence>
<evidence type="ECO:0000313" key="3">
    <source>
        <dbReference type="EMBL" id="MQL81578.1"/>
    </source>
</evidence>
<dbReference type="GO" id="GO:0016791">
    <property type="term" value="F:phosphatase activity"/>
    <property type="evidence" value="ECO:0007669"/>
    <property type="project" value="InterPro"/>
</dbReference>
<evidence type="ECO:0000256" key="1">
    <source>
        <dbReference type="SAM" id="MobiDB-lite"/>
    </source>
</evidence>